<dbReference type="EMBL" id="MU826359">
    <property type="protein sequence ID" value="KAJ7379130.1"/>
    <property type="molecule type" value="Genomic_DNA"/>
</dbReference>
<dbReference type="PANTHER" id="PTHR13015:SF0">
    <property type="entry name" value="WASH COMPLEX SUBUNIT 3"/>
    <property type="match status" value="1"/>
</dbReference>
<dbReference type="OrthoDB" id="8934923at2759"/>
<dbReference type="AlphaFoldDB" id="A0A9W9ZCX2"/>
<feature type="compositionally biased region" description="Low complexity" evidence="2">
    <location>
        <begin position="560"/>
        <end position="572"/>
    </location>
</feature>
<feature type="compositionally biased region" description="Low complexity" evidence="2">
    <location>
        <begin position="450"/>
        <end position="466"/>
    </location>
</feature>
<dbReference type="GO" id="GO:0006887">
    <property type="term" value="P:exocytosis"/>
    <property type="evidence" value="ECO:0007669"/>
    <property type="project" value="TreeGrafter"/>
</dbReference>
<protein>
    <submittedName>
        <fullName evidence="3">Coiled-coil domain containing 53</fullName>
    </submittedName>
</protein>
<organism evidence="3 4">
    <name type="scientific">Desmophyllum pertusum</name>
    <dbReference type="NCBI Taxonomy" id="174260"/>
    <lineage>
        <taxon>Eukaryota</taxon>
        <taxon>Metazoa</taxon>
        <taxon>Cnidaria</taxon>
        <taxon>Anthozoa</taxon>
        <taxon>Hexacorallia</taxon>
        <taxon>Scleractinia</taxon>
        <taxon>Caryophylliina</taxon>
        <taxon>Caryophylliidae</taxon>
        <taxon>Desmophyllum</taxon>
    </lineage>
</organism>
<dbReference type="GO" id="GO:0071203">
    <property type="term" value="C:WASH complex"/>
    <property type="evidence" value="ECO:0007669"/>
    <property type="project" value="InterPro"/>
</dbReference>
<evidence type="ECO:0000256" key="2">
    <source>
        <dbReference type="SAM" id="MobiDB-lite"/>
    </source>
</evidence>
<keyword evidence="4" id="KW-1185">Reference proteome</keyword>
<feature type="region of interest" description="Disordered" evidence="2">
    <location>
        <begin position="532"/>
        <end position="572"/>
    </location>
</feature>
<comment type="similarity">
    <text evidence="1">Belongs to the CCDC53 family.</text>
</comment>
<evidence type="ECO:0000313" key="3">
    <source>
        <dbReference type="EMBL" id="KAJ7379130.1"/>
    </source>
</evidence>
<reference evidence="3" key="1">
    <citation type="submission" date="2023-01" db="EMBL/GenBank/DDBJ databases">
        <title>Genome assembly of the deep-sea coral Lophelia pertusa.</title>
        <authorList>
            <person name="Herrera S."/>
            <person name="Cordes E."/>
        </authorList>
    </citation>
    <scope>NUCLEOTIDE SEQUENCE</scope>
    <source>
        <strain evidence="3">USNM1676648</strain>
        <tissue evidence="3">Polyp</tissue>
    </source>
</reference>
<name>A0A9W9ZCX2_9CNID</name>
<dbReference type="Pfam" id="PF10152">
    <property type="entry name" value="CCDC53"/>
    <property type="match status" value="1"/>
</dbReference>
<gene>
    <name evidence="3" type="primary">CCDC53_2</name>
    <name evidence="3" type="ORF">OS493_017628</name>
</gene>
<dbReference type="GO" id="GO:0030041">
    <property type="term" value="P:actin filament polymerization"/>
    <property type="evidence" value="ECO:0007669"/>
    <property type="project" value="TreeGrafter"/>
</dbReference>
<dbReference type="Proteomes" id="UP001163046">
    <property type="component" value="Unassembled WGS sequence"/>
</dbReference>
<dbReference type="InterPro" id="IPR019309">
    <property type="entry name" value="WASHC3"/>
</dbReference>
<feature type="region of interest" description="Disordered" evidence="2">
    <location>
        <begin position="447"/>
        <end position="501"/>
    </location>
</feature>
<comment type="caution">
    <text evidence="3">The sequence shown here is derived from an EMBL/GenBank/DDBJ whole genome shotgun (WGS) entry which is preliminary data.</text>
</comment>
<accession>A0A9W9ZCX2</accession>
<proteinExistence type="inferred from homology"/>
<sequence length="572" mass="62004">MYHVMCFGQWARAVLFNKKSPWSSNMAADLADCCFLCKKSSCSGGKIRVFGRSSFDISSSINRALKVDLSLYVEREKLAICKYCYRRLQKYQSALQKLEEILGEIQRNFQSHGPARVKRLAKEPERPPDANKRIKIEDTRENICSPPAVSSATVQNVLATVDSRNTATKPGICVTTSARPSPVFAVKQIAVFPTTFAMPVSQSGSTGGSIQTVTVLGGFNAGQLFTAVPLQIQKPAFQKQDLPTTTETQETKVRLTVEYPSKPVRKELKDDYAVLGKAMADGTQSRIATAVLKIDGVKQLVIEKVIKLMTLQVNDLCSTRRPSMLRSTSKNTNDEISLANFDYKKVCSEWKERAPLFHAFLMACAVIKRKKNSPDCLPGVAVAGSVLLKQRNSHMNSGFAKILGIILHSKSLEKLADLSNKIQRIEIMMSILEAKLASIPGLEDVTVSTPAPGQPSGAAAASAAGSAPPPASDVPQPAAEAPHPPPTEEPAPEPEKPTMTVSKDPRYAKYFQMIKVGVPIQAVAPKMMAEGLDPSYLENPDAPAPEGSSPAPQQSDSDAEMSSTSSFSSDED</sequence>
<dbReference type="PANTHER" id="PTHR13015">
    <property type="entry name" value="PROTEIN AD-016-RELATED"/>
    <property type="match status" value="1"/>
</dbReference>
<evidence type="ECO:0000256" key="1">
    <source>
        <dbReference type="ARBA" id="ARBA00006290"/>
    </source>
</evidence>
<evidence type="ECO:0000313" key="4">
    <source>
        <dbReference type="Proteomes" id="UP001163046"/>
    </source>
</evidence>